<protein>
    <submittedName>
        <fullName evidence="1">Uncharacterized protein</fullName>
    </submittedName>
</protein>
<keyword evidence="2" id="KW-1185">Reference proteome</keyword>
<organism evidence="1 2">
    <name type="scientific">Ixodes persulcatus</name>
    <name type="common">Taiga tick</name>
    <dbReference type="NCBI Taxonomy" id="34615"/>
    <lineage>
        <taxon>Eukaryota</taxon>
        <taxon>Metazoa</taxon>
        <taxon>Ecdysozoa</taxon>
        <taxon>Arthropoda</taxon>
        <taxon>Chelicerata</taxon>
        <taxon>Arachnida</taxon>
        <taxon>Acari</taxon>
        <taxon>Parasitiformes</taxon>
        <taxon>Ixodida</taxon>
        <taxon>Ixodoidea</taxon>
        <taxon>Ixodidae</taxon>
        <taxon>Ixodinae</taxon>
        <taxon>Ixodes</taxon>
    </lineage>
</organism>
<proteinExistence type="predicted"/>
<reference evidence="1 2" key="1">
    <citation type="journal article" date="2020" name="Cell">
        <title>Large-Scale Comparative Analyses of Tick Genomes Elucidate Their Genetic Diversity and Vector Capacities.</title>
        <authorList>
            <consortium name="Tick Genome and Microbiome Consortium (TIGMIC)"/>
            <person name="Jia N."/>
            <person name="Wang J."/>
            <person name="Shi W."/>
            <person name="Du L."/>
            <person name="Sun Y."/>
            <person name="Zhan W."/>
            <person name="Jiang J.F."/>
            <person name="Wang Q."/>
            <person name="Zhang B."/>
            <person name="Ji P."/>
            <person name="Bell-Sakyi L."/>
            <person name="Cui X.M."/>
            <person name="Yuan T.T."/>
            <person name="Jiang B.G."/>
            <person name="Yang W.F."/>
            <person name="Lam T.T."/>
            <person name="Chang Q.C."/>
            <person name="Ding S.J."/>
            <person name="Wang X.J."/>
            <person name="Zhu J.G."/>
            <person name="Ruan X.D."/>
            <person name="Zhao L."/>
            <person name="Wei J.T."/>
            <person name="Ye R.Z."/>
            <person name="Que T.C."/>
            <person name="Du C.H."/>
            <person name="Zhou Y.H."/>
            <person name="Cheng J.X."/>
            <person name="Dai P.F."/>
            <person name="Guo W.B."/>
            <person name="Han X.H."/>
            <person name="Huang E.J."/>
            <person name="Li L.F."/>
            <person name="Wei W."/>
            <person name="Gao Y.C."/>
            <person name="Liu J.Z."/>
            <person name="Shao H.Z."/>
            <person name="Wang X."/>
            <person name="Wang C.C."/>
            <person name="Yang T.C."/>
            <person name="Huo Q.B."/>
            <person name="Li W."/>
            <person name="Chen H.Y."/>
            <person name="Chen S.E."/>
            <person name="Zhou L.G."/>
            <person name="Ni X.B."/>
            <person name="Tian J.H."/>
            <person name="Sheng Y."/>
            <person name="Liu T."/>
            <person name="Pan Y.S."/>
            <person name="Xia L.Y."/>
            <person name="Li J."/>
            <person name="Zhao F."/>
            <person name="Cao W.C."/>
        </authorList>
    </citation>
    <scope>NUCLEOTIDE SEQUENCE [LARGE SCALE GENOMIC DNA]</scope>
    <source>
        <strain evidence="1">Iper-2018</strain>
    </source>
</reference>
<evidence type="ECO:0000313" key="2">
    <source>
        <dbReference type="Proteomes" id="UP000805193"/>
    </source>
</evidence>
<comment type="caution">
    <text evidence="1">The sequence shown here is derived from an EMBL/GenBank/DDBJ whole genome shotgun (WGS) entry which is preliminary data.</text>
</comment>
<dbReference type="EMBL" id="JABSTQ010010817">
    <property type="protein sequence ID" value="KAG0417685.1"/>
    <property type="molecule type" value="Genomic_DNA"/>
</dbReference>
<accession>A0AC60PD27</accession>
<gene>
    <name evidence="1" type="ORF">HPB47_005423</name>
</gene>
<evidence type="ECO:0000313" key="1">
    <source>
        <dbReference type="EMBL" id="KAG0417685.1"/>
    </source>
</evidence>
<sequence length="116" mass="12307">MAAHSACDWLPSFPPGRGVCGLAEHLGPQLVCLKLNGEQLTDKSFGALRCCSRLETLFVSFAEKITDAGLASIKAGAGGALPEDPVRPKKKMQSPPLPETFIVKYPDGTHMSPSTL</sequence>
<name>A0AC60PD27_IXOPE</name>
<dbReference type="Proteomes" id="UP000805193">
    <property type="component" value="Unassembled WGS sequence"/>
</dbReference>